<evidence type="ECO:0000313" key="2">
    <source>
        <dbReference type="EMBL" id="RSI88406.1"/>
    </source>
</evidence>
<feature type="transmembrane region" description="Helical" evidence="1">
    <location>
        <begin position="49"/>
        <end position="71"/>
    </location>
</feature>
<feature type="transmembrane region" description="Helical" evidence="1">
    <location>
        <begin position="12"/>
        <end position="29"/>
    </location>
</feature>
<feature type="transmembrane region" description="Helical" evidence="1">
    <location>
        <begin position="152"/>
        <end position="170"/>
    </location>
</feature>
<keyword evidence="1" id="KW-1133">Transmembrane helix</keyword>
<evidence type="ECO:0000256" key="1">
    <source>
        <dbReference type="SAM" id="Phobius"/>
    </source>
</evidence>
<protein>
    <submittedName>
        <fullName evidence="2">Uncharacterized protein</fullName>
    </submittedName>
</protein>
<evidence type="ECO:0000313" key="3">
    <source>
        <dbReference type="Proteomes" id="UP000278063"/>
    </source>
</evidence>
<proteinExistence type="predicted"/>
<keyword evidence="1" id="KW-0812">Transmembrane</keyword>
<dbReference type="AlphaFoldDB" id="A0A428D8K3"/>
<comment type="caution">
    <text evidence="2">The sequence shown here is derived from an EMBL/GenBank/DDBJ whole genome shotgun (WGS) entry which is preliminary data.</text>
</comment>
<dbReference type="EMBL" id="RJNW01000001">
    <property type="protein sequence ID" value="RSI88406.1"/>
    <property type="molecule type" value="Genomic_DNA"/>
</dbReference>
<sequence>MFELIKSSLNNLYKINHYLLFLLLTYLFIHKTIDDLLDFLLQNISLPIFSLHLFMHLYIVILVSFFFIEVLQNFIDINPSIQRLVWDTNDFIQYIYLFICFHSRKIILPPMENDLIVFIFFIAIFAFIKNNFIHLCKEMTKNFKRYNKWEIISLFVFIAISFTLQTNWIAEGIAKFQVEWLIELCQKLS</sequence>
<reference evidence="2 3" key="1">
    <citation type="submission" date="2018-11" db="EMBL/GenBank/DDBJ databases">
        <title>Species Designations Belie Phenotypic and Genotypic Heterogeneity in Oral Streptococci.</title>
        <authorList>
            <person name="Velsko I."/>
        </authorList>
    </citation>
    <scope>NUCLEOTIDE SEQUENCE [LARGE SCALE GENOMIC DNA]</scope>
    <source>
        <strain evidence="2 3">KLC01</strain>
    </source>
</reference>
<feature type="transmembrane region" description="Helical" evidence="1">
    <location>
        <begin position="115"/>
        <end position="132"/>
    </location>
</feature>
<name>A0A428D8K3_STRMT</name>
<dbReference type="Proteomes" id="UP000278063">
    <property type="component" value="Unassembled WGS sequence"/>
</dbReference>
<accession>A0A428D8K3</accession>
<organism evidence="2 3">
    <name type="scientific">Streptococcus mitis</name>
    <dbReference type="NCBI Taxonomy" id="28037"/>
    <lineage>
        <taxon>Bacteria</taxon>
        <taxon>Bacillati</taxon>
        <taxon>Bacillota</taxon>
        <taxon>Bacilli</taxon>
        <taxon>Lactobacillales</taxon>
        <taxon>Streptococcaceae</taxon>
        <taxon>Streptococcus</taxon>
        <taxon>Streptococcus mitis group</taxon>
    </lineage>
</organism>
<keyword evidence="1" id="KW-0472">Membrane</keyword>
<gene>
    <name evidence="2" type="ORF">D8849_01740</name>
</gene>